<dbReference type="InterPro" id="IPR036873">
    <property type="entry name" value="Rhodanese-like_dom_sf"/>
</dbReference>
<dbReference type="AlphaFoldDB" id="A0AAW2I0Q5"/>
<dbReference type="PANTHER" id="PTHR44086">
    <property type="entry name" value="THIOSULFATE SULFURTRANSFERASE RDL2, MITOCHONDRIAL-RELATED"/>
    <property type="match status" value="1"/>
</dbReference>
<dbReference type="Pfam" id="PF00581">
    <property type="entry name" value="Rhodanese"/>
    <property type="match status" value="1"/>
</dbReference>
<reference evidence="2" key="1">
    <citation type="journal article" date="2024" name="Gigascience">
        <title>Chromosome-level genome of the poultry shaft louse Menopon gallinae provides insight into the host-switching and adaptive evolution of parasitic lice.</title>
        <authorList>
            <person name="Xu Y."/>
            <person name="Ma L."/>
            <person name="Liu S."/>
            <person name="Liang Y."/>
            <person name="Liu Q."/>
            <person name="He Z."/>
            <person name="Tian L."/>
            <person name="Duan Y."/>
            <person name="Cai W."/>
            <person name="Li H."/>
            <person name="Song F."/>
        </authorList>
    </citation>
    <scope>NUCLEOTIDE SEQUENCE</scope>
    <source>
        <strain evidence="2">Cailab_2023a</strain>
    </source>
</reference>
<proteinExistence type="predicted"/>
<dbReference type="SUPFAM" id="SSF52821">
    <property type="entry name" value="Rhodanese/Cell cycle control phosphatase"/>
    <property type="match status" value="1"/>
</dbReference>
<dbReference type="PROSITE" id="PS50206">
    <property type="entry name" value="RHODANESE_3"/>
    <property type="match status" value="1"/>
</dbReference>
<accession>A0AAW2I0Q5</accession>
<name>A0AAW2I0Q5_9NEOP</name>
<dbReference type="Gene3D" id="3.40.250.10">
    <property type="entry name" value="Rhodanese-like domain"/>
    <property type="match status" value="1"/>
</dbReference>
<evidence type="ECO:0000313" key="2">
    <source>
        <dbReference type="EMBL" id="KAL0275308.1"/>
    </source>
</evidence>
<dbReference type="SMART" id="SM00450">
    <property type="entry name" value="RHOD"/>
    <property type="match status" value="1"/>
</dbReference>
<dbReference type="PANTHER" id="PTHR44086:SF10">
    <property type="entry name" value="THIOSULFATE SULFURTRANSFERASE_RHODANESE-LIKE DOMAIN-CONTAINING PROTEIN 3"/>
    <property type="match status" value="1"/>
</dbReference>
<evidence type="ECO:0000259" key="1">
    <source>
        <dbReference type="PROSITE" id="PS50206"/>
    </source>
</evidence>
<gene>
    <name evidence="2" type="ORF">PYX00_003197</name>
</gene>
<comment type="caution">
    <text evidence="2">The sequence shown here is derived from an EMBL/GenBank/DDBJ whole genome shotgun (WGS) entry which is preliminary data.</text>
</comment>
<protein>
    <recommendedName>
        <fullName evidence="1">Rhodanese domain-containing protein</fullName>
    </recommendedName>
</protein>
<dbReference type="EMBL" id="JARGDH010000002">
    <property type="protein sequence ID" value="KAL0275308.1"/>
    <property type="molecule type" value="Genomic_DNA"/>
</dbReference>
<dbReference type="InterPro" id="IPR001763">
    <property type="entry name" value="Rhodanese-like_dom"/>
</dbReference>
<feature type="domain" description="Rhodanese" evidence="1">
    <location>
        <begin position="67"/>
        <end position="166"/>
    </location>
</feature>
<organism evidence="2">
    <name type="scientific">Menopon gallinae</name>
    <name type="common">poultry shaft louse</name>
    <dbReference type="NCBI Taxonomy" id="328185"/>
    <lineage>
        <taxon>Eukaryota</taxon>
        <taxon>Metazoa</taxon>
        <taxon>Ecdysozoa</taxon>
        <taxon>Arthropoda</taxon>
        <taxon>Hexapoda</taxon>
        <taxon>Insecta</taxon>
        <taxon>Pterygota</taxon>
        <taxon>Neoptera</taxon>
        <taxon>Paraneoptera</taxon>
        <taxon>Psocodea</taxon>
        <taxon>Troctomorpha</taxon>
        <taxon>Phthiraptera</taxon>
        <taxon>Amblycera</taxon>
        <taxon>Menoponidae</taxon>
        <taxon>Menopon</taxon>
    </lineage>
</organism>
<sequence>MISRIYPILRHCHCLAKPVAPRLGYKVLLCRNPEVISHLKNRNMSSDDVLNDPRRHLDYTQLREKMKEGKAVIFDVREHSEIKETGKLPGSIHIPLGEIDKALSDLSDSEFQQRYGVAKPKRDSEIIFSCRSGIRSMKALRAMALAYNLGYTEASHYKGGWLDWMKNTMKN</sequence>